<feature type="compositionally biased region" description="Polar residues" evidence="1">
    <location>
        <begin position="28"/>
        <end position="40"/>
    </location>
</feature>
<dbReference type="EMBL" id="GBRH01167649">
    <property type="protein sequence ID" value="JAE30247.1"/>
    <property type="molecule type" value="Transcribed_RNA"/>
</dbReference>
<proteinExistence type="predicted"/>
<reference evidence="2" key="1">
    <citation type="submission" date="2014-09" db="EMBL/GenBank/DDBJ databases">
        <authorList>
            <person name="Magalhaes I.L.F."/>
            <person name="Oliveira U."/>
            <person name="Santos F.R."/>
            <person name="Vidigal T.H.D.A."/>
            <person name="Brescovit A.D."/>
            <person name="Santos A.J."/>
        </authorList>
    </citation>
    <scope>NUCLEOTIDE SEQUENCE</scope>
    <source>
        <tissue evidence="2">Shoot tissue taken approximately 20 cm above the soil surface</tissue>
    </source>
</reference>
<name>A0A0A9H0F6_ARUDO</name>
<protein>
    <submittedName>
        <fullName evidence="2">Uncharacterized protein</fullName>
    </submittedName>
</protein>
<reference evidence="2" key="2">
    <citation type="journal article" date="2015" name="Data Brief">
        <title>Shoot transcriptome of the giant reed, Arundo donax.</title>
        <authorList>
            <person name="Barrero R.A."/>
            <person name="Guerrero F.D."/>
            <person name="Moolhuijzen P."/>
            <person name="Goolsby J.A."/>
            <person name="Tidwell J."/>
            <person name="Bellgard S.E."/>
            <person name="Bellgard M.I."/>
        </authorList>
    </citation>
    <scope>NUCLEOTIDE SEQUENCE</scope>
    <source>
        <tissue evidence="2">Shoot tissue taken approximately 20 cm above the soil surface</tissue>
    </source>
</reference>
<organism evidence="2">
    <name type="scientific">Arundo donax</name>
    <name type="common">Giant reed</name>
    <name type="synonym">Donax arundinaceus</name>
    <dbReference type="NCBI Taxonomy" id="35708"/>
    <lineage>
        <taxon>Eukaryota</taxon>
        <taxon>Viridiplantae</taxon>
        <taxon>Streptophyta</taxon>
        <taxon>Embryophyta</taxon>
        <taxon>Tracheophyta</taxon>
        <taxon>Spermatophyta</taxon>
        <taxon>Magnoliopsida</taxon>
        <taxon>Liliopsida</taxon>
        <taxon>Poales</taxon>
        <taxon>Poaceae</taxon>
        <taxon>PACMAD clade</taxon>
        <taxon>Arundinoideae</taxon>
        <taxon>Arundineae</taxon>
        <taxon>Arundo</taxon>
    </lineage>
</organism>
<accession>A0A0A9H0F6</accession>
<evidence type="ECO:0000256" key="1">
    <source>
        <dbReference type="SAM" id="MobiDB-lite"/>
    </source>
</evidence>
<feature type="region of interest" description="Disordered" evidence="1">
    <location>
        <begin position="1"/>
        <end position="40"/>
    </location>
</feature>
<dbReference type="AlphaFoldDB" id="A0A0A9H0F6"/>
<evidence type="ECO:0000313" key="2">
    <source>
        <dbReference type="EMBL" id="JAE30247.1"/>
    </source>
</evidence>
<sequence length="40" mass="4380">MQEVAALHSPRSQLASVHPQDTMHCGTGPSNYYSAQQSYT</sequence>